<dbReference type="RefSeq" id="WP_276202469.1">
    <property type="nucleotide sequence ID" value="NZ_JBIRWE010000005.1"/>
</dbReference>
<gene>
    <name evidence="1" type="ORF">ACH429_14390</name>
</gene>
<organism evidence="1 2">
    <name type="scientific">Streptomyces pathocidini</name>
    <dbReference type="NCBI Taxonomy" id="1650571"/>
    <lineage>
        <taxon>Bacteria</taxon>
        <taxon>Bacillati</taxon>
        <taxon>Actinomycetota</taxon>
        <taxon>Actinomycetes</taxon>
        <taxon>Kitasatosporales</taxon>
        <taxon>Streptomycetaceae</taxon>
        <taxon>Streptomyces</taxon>
    </lineage>
</organism>
<keyword evidence="2" id="KW-1185">Reference proteome</keyword>
<name>A0ABW7UV08_9ACTN</name>
<protein>
    <submittedName>
        <fullName evidence="1">Uncharacterized protein</fullName>
    </submittedName>
</protein>
<sequence>MIDAISEGVKANKKAYEQVEEAFEKAFQDMAKSSPSGSGNSGAR</sequence>
<proteinExistence type="predicted"/>
<evidence type="ECO:0000313" key="2">
    <source>
        <dbReference type="Proteomes" id="UP001611548"/>
    </source>
</evidence>
<dbReference type="EMBL" id="JBIRWE010000005">
    <property type="protein sequence ID" value="MFI1965277.1"/>
    <property type="molecule type" value="Genomic_DNA"/>
</dbReference>
<evidence type="ECO:0000313" key="1">
    <source>
        <dbReference type="EMBL" id="MFI1965277.1"/>
    </source>
</evidence>
<dbReference type="Proteomes" id="UP001611548">
    <property type="component" value="Unassembled WGS sequence"/>
</dbReference>
<comment type="caution">
    <text evidence="1">The sequence shown here is derived from an EMBL/GenBank/DDBJ whole genome shotgun (WGS) entry which is preliminary data.</text>
</comment>
<reference evidence="1 2" key="1">
    <citation type="submission" date="2024-10" db="EMBL/GenBank/DDBJ databases">
        <title>The Natural Products Discovery Center: Release of the First 8490 Sequenced Strains for Exploring Actinobacteria Biosynthetic Diversity.</title>
        <authorList>
            <person name="Kalkreuter E."/>
            <person name="Kautsar S.A."/>
            <person name="Yang D."/>
            <person name="Bader C.D."/>
            <person name="Teijaro C.N."/>
            <person name="Fluegel L."/>
            <person name="Davis C.M."/>
            <person name="Simpson J.R."/>
            <person name="Lauterbach L."/>
            <person name="Steele A.D."/>
            <person name="Gui C."/>
            <person name="Meng S."/>
            <person name="Li G."/>
            <person name="Viehrig K."/>
            <person name="Ye F."/>
            <person name="Su P."/>
            <person name="Kiefer A.F."/>
            <person name="Nichols A."/>
            <person name="Cepeda A.J."/>
            <person name="Yan W."/>
            <person name="Fan B."/>
            <person name="Jiang Y."/>
            <person name="Adhikari A."/>
            <person name="Zheng C.-J."/>
            <person name="Schuster L."/>
            <person name="Cowan T.M."/>
            <person name="Smanski M.J."/>
            <person name="Chevrette M.G."/>
            <person name="De Carvalho L.P.S."/>
            <person name="Shen B."/>
        </authorList>
    </citation>
    <scope>NUCLEOTIDE SEQUENCE [LARGE SCALE GENOMIC DNA]</scope>
    <source>
        <strain evidence="1 2">NPDC020327</strain>
    </source>
</reference>
<accession>A0ABW7UV08</accession>